<evidence type="ECO:0000313" key="1">
    <source>
        <dbReference type="EMBL" id="CAG8833746.1"/>
    </source>
</evidence>
<dbReference type="Proteomes" id="UP000789759">
    <property type="component" value="Unassembled WGS sequence"/>
</dbReference>
<keyword evidence="2" id="KW-1185">Reference proteome</keyword>
<feature type="non-terminal residue" evidence="1">
    <location>
        <position position="1"/>
    </location>
</feature>
<name>A0A9N9KIW5_9GLOM</name>
<organism evidence="1 2">
    <name type="scientific">Cetraspora pellucida</name>
    <dbReference type="NCBI Taxonomy" id="1433469"/>
    <lineage>
        <taxon>Eukaryota</taxon>
        <taxon>Fungi</taxon>
        <taxon>Fungi incertae sedis</taxon>
        <taxon>Mucoromycota</taxon>
        <taxon>Glomeromycotina</taxon>
        <taxon>Glomeromycetes</taxon>
        <taxon>Diversisporales</taxon>
        <taxon>Gigasporaceae</taxon>
        <taxon>Cetraspora</taxon>
    </lineage>
</organism>
<evidence type="ECO:0000313" key="2">
    <source>
        <dbReference type="Proteomes" id="UP000789759"/>
    </source>
</evidence>
<gene>
    <name evidence="1" type="ORF">CPELLU_LOCUS21021</name>
</gene>
<dbReference type="EMBL" id="CAJVQA010071688">
    <property type="protein sequence ID" value="CAG8833746.1"/>
    <property type="molecule type" value="Genomic_DNA"/>
</dbReference>
<proteinExistence type="predicted"/>
<protein>
    <submittedName>
        <fullName evidence="1">23907_t:CDS:1</fullName>
    </submittedName>
</protein>
<sequence>LAANCQRKVIGIGFWKVARKSLSYLKIAVLSIRCNHLVLALEFESEFVDAG</sequence>
<accession>A0A9N9KIW5</accession>
<feature type="non-terminal residue" evidence="1">
    <location>
        <position position="51"/>
    </location>
</feature>
<comment type="caution">
    <text evidence="1">The sequence shown here is derived from an EMBL/GenBank/DDBJ whole genome shotgun (WGS) entry which is preliminary data.</text>
</comment>
<dbReference type="AlphaFoldDB" id="A0A9N9KIW5"/>
<reference evidence="1" key="1">
    <citation type="submission" date="2021-06" db="EMBL/GenBank/DDBJ databases">
        <authorList>
            <person name="Kallberg Y."/>
            <person name="Tangrot J."/>
            <person name="Rosling A."/>
        </authorList>
    </citation>
    <scope>NUCLEOTIDE SEQUENCE</scope>
    <source>
        <strain evidence="1">FL966</strain>
    </source>
</reference>